<dbReference type="InterPro" id="IPR001005">
    <property type="entry name" value="SANT/Myb"/>
</dbReference>
<feature type="domain" description="HTH myb-type" evidence="10">
    <location>
        <begin position="58"/>
        <end position="107"/>
    </location>
</feature>
<feature type="region of interest" description="Disordered" evidence="8">
    <location>
        <begin position="239"/>
        <end position="294"/>
    </location>
</feature>
<dbReference type="CDD" id="cd11659">
    <property type="entry name" value="SANT_CDC5_II"/>
    <property type="match status" value="1"/>
</dbReference>
<dbReference type="GO" id="GO:0000398">
    <property type="term" value="P:mRNA splicing, via spliceosome"/>
    <property type="evidence" value="ECO:0007669"/>
    <property type="project" value="InterPro"/>
</dbReference>
<keyword evidence="2" id="KW-0507">mRNA processing</keyword>
<evidence type="ECO:0000313" key="11">
    <source>
        <dbReference type="EMBL" id="OMJ23529.1"/>
    </source>
</evidence>
<dbReference type="InterPro" id="IPR017930">
    <property type="entry name" value="Myb_dom"/>
</dbReference>
<evidence type="ECO:0000259" key="10">
    <source>
        <dbReference type="PROSITE" id="PS51294"/>
    </source>
</evidence>
<accession>A0A1R1Y9B7</accession>
<evidence type="ECO:0000313" key="12">
    <source>
        <dbReference type="Proteomes" id="UP000187429"/>
    </source>
</evidence>
<dbReference type="SUPFAM" id="SSF46689">
    <property type="entry name" value="Homeodomain-like"/>
    <property type="match status" value="1"/>
</dbReference>
<feature type="domain" description="Myb-like" evidence="9">
    <location>
        <begin position="2"/>
        <end position="53"/>
    </location>
</feature>
<dbReference type="InterPro" id="IPR047242">
    <property type="entry name" value="CDC5L/Cef1"/>
</dbReference>
<feature type="compositionally biased region" description="Basic and acidic residues" evidence="8">
    <location>
        <begin position="258"/>
        <end position="280"/>
    </location>
</feature>
<dbReference type="InterPro" id="IPR021786">
    <property type="entry name" value="Cdc5p/Cef1_C"/>
</dbReference>
<feature type="domain" description="HTH myb-type" evidence="10">
    <location>
        <begin position="2"/>
        <end position="57"/>
    </location>
</feature>
<dbReference type="FunFam" id="1.10.10.60:FF:000021">
    <property type="entry name" value="CDC5 cell division cycle 5-like"/>
    <property type="match status" value="1"/>
</dbReference>
<sequence length="810" mass="91303">MRIVIKGGVWKNTEDEILKAAVMKYGKNQWARISSLLVRKTPKQCKARWYEWIDPSIKKTEWSRDEDEKLLHLAKLMPTQWRTIAPIVGRTPAQCLERYQKLLDDAEAHASGSKDDLSLQGPQGGDYGDTASQDIRRLRPGEIDPDPESKPARPDPVDMDEDEKEMLSEARARLANTQGKKAKRKARERQLEEAKRLASLQKRRELKAAGIEINKRKKRKHLDYNADIPFEKKPMPGFYDAYDELSNPTQSTSQTSKKLQDIEPKKRWEREEEAAKNQKDKKSKKSKNNKDESDTISFVRSKLDAAIIAKDQALRLASRKPLVLPEPQVGDQELESIVRIAQQGEAAQGLVDSETDSSGVLLGDYSSTPMQMGSTRTPMSSAQSDSIMAEALNLRGLTAQQTPLLGEENTPLRLESGTGFQGIVPKSNSVQTPNPLMTPFRTPGSVSLQKAHKGHTNTVPQSPLRDELGLNTPSSILYNGGATPADISAHKKAMRSKLVNQLTRLPAPKNQFEIVLPEIENELESSMTDQSFVEDQELVEKRRAHDLAEEQAKMFLRRSSAVKQELPRPSSMDLSRVNDLSSKFPDEYKEALNMINLEMYKLISNDYINYPPISGSNSSKKKPIPEAEIELEDISDSQLENARNLMREEYELLKSQFGKIDINESSKLAIANSDMFIWVPSLKDFVKEKEAQVPEIVESKKYVLNKRIDSMSKEAVKATKMEKKQSVLLGGYIERSKDLINKINNTNKEIAEAKLQHESFIFLQACEQASIPSRIHHLESIVSKLGIEEDQLQLKYKGLVDSSNPTTTQS</sequence>
<comment type="similarity">
    <text evidence="1">Belongs to the CEF1 family.</text>
</comment>
<organism evidence="11 12">
    <name type="scientific">Smittium culicis</name>
    <dbReference type="NCBI Taxonomy" id="133412"/>
    <lineage>
        <taxon>Eukaryota</taxon>
        <taxon>Fungi</taxon>
        <taxon>Fungi incertae sedis</taxon>
        <taxon>Zoopagomycota</taxon>
        <taxon>Kickxellomycotina</taxon>
        <taxon>Harpellomycetes</taxon>
        <taxon>Harpellales</taxon>
        <taxon>Legeriomycetaceae</taxon>
        <taxon>Smittium</taxon>
    </lineage>
</organism>
<dbReference type="InterPro" id="IPR009057">
    <property type="entry name" value="Homeodomain-like_sf"/>
</dbReference>
<reference evidence="12" key="1">
    <citation type="submission" date="2017-01" db="EMBL/GenBank/DDBJ databases">
        <authorList>
            <person name="Wang Y."/>
            <person name="White M."/>
            <person name="Kvist S."/>
            <person name="Moncalvo J.-M."/>
        </authorList>
    </citation>
    <scope>NUCLEOTIDE SEQUENCE [LARGE SCALE GENOMIC DNA]</scope>
    <source>
        <strain evidence="12">ID-206-W2</strain>
    </source>
</reference>
<dbReference type="PANTHER" id="PTHR45885">
    <property type="entry name" value="CELL DIVISION CYCLE 5-LIKE PROTEIN"/>
    <property type="match status" value="1"/>
</dbReference>
<dbReference type="GO" id="GO:0000974">
    <property type="term" value="C:Prp19 complex"/>
    <property type="evidence" value="ECO:0007669"/>
    <property type="project" value="InterPro"/>
</dbReference>
<dbReference type="Pfam" id="PF13921">
    <property type="entry name" value="Myb_DNA-bind_6"/>
    <property type="match status" value="1"/>
</dbReference>
<dbReference type="SMART" id="SM00717">
    <property type="entry name" value="SANT"/>
    <property type="match status" value="2"/>
</dbReference>
<evidence type="ECO:0000256" key="6">
    <source>
        <dbReference type="ARBA" id="ARBA00023187"/>
    </source>
</evidence>
<dbReference type="GO" id="GO:0003677">
    <property type="term" value="F:DNA binding"/>
    <property type="evidence" value="ECO:0007669"/>
    <property type="project" value="UniProtKB-KW"/>
</dbReference>
<evidence type="ECO:0000256" key="2">
    <source>
        <dbReference type="ARBA" id="ARBA00022664"/>
    </source>
</evidence>
<dbReference type="OrthoDB" id="1410009at2759"/>
<gene>
    <name evidence="11" type="ORF">AYI69_g4934</name>
</gene>
<dbReference type="EMBL" id="LSSM01002009">
    <property type="protein sequence ID" value="OMJ23529.1"/>
    <property type="molecule type" value="Genomic_DNA"/>
</dbReference>
<comment type="caution">
    <text evidence="11">The sequence shown here is derived from an EMBL/GenBank/DDBJ whole genome shotgun (WGS) entry which is preliminary data.</text>
</comment>
<keyword evidence="6" id="KW-0508">mRNA splicing</keyword>
<evidence type="ECO:0000256" key="8">
    <source>
        <dbReference type="SAM" id="MobiDB-lite"/>
    </source>
</evidence>
<dbReference type="Gene3D" id="1.10.10.60">
    <property type="entry name" value="Homeodomain-like"/>
    <property type="match status" value="2"/>
</dbReference>
<keyword evidence="3" id="KW-0747">Spliceosome</keyword>
<proteinExistence type="inferred from homology"/>
<evidence type="ECO:0000259" key="9">
    <source>
        <dbReference type="PROSITE" id="PS50090"/>
    </source>
</evidence>
<dbReference type="PROSITE" id="PS50090">
    <property type="entry name" value="MYB_LIKE"/>
    <property type="match status" value="2"/>
</dbReference>
<dbReference type="PANTHER" id="PTHR45885:SF1">
    <property type="entry name" value="CELL DIVISION CYCLE 5-LIKE PROTEIN"/>
    <property type="match status" value="1"/>
</dbReference>
<feature type="compositionally biased region" description="Basic and acidic residues" evidence="8">
    <location>
        <begin position="134"/>
        <end position="156"/>
    </location>
</feature>
<feature type="domain" description="Myb-like" evidence="9">
    <location>
        <begin position="54"/>
        <end position="103"/>
    </location>
</feature>
<dbReference type="PROSITE" id="PS51294">
    <property type="entry name" value="HTH_MYB"/>
    <property type="match status" value="2"/>
</dbReference>
<dbReference type="AlphaFoldDB" id="A0A1R1Y9B7"/>
<keyword evidence="12" id="KW-1185">Reference proteome</keyword>
<keyword evidence="4" id="KW-0677">Repeat</keyword>
<evidence type="ECO:0000256" key="3">
    <source>
        <dbReference type="ARBA" id="ARBA00022728"/>
    </source>
</evidence>
<evidence type="ECO:0000256" key="5">
    <source>
        <dbReference type="ARBA" id="ARBA00023125"/>
    </source>
</evidence>
<name>A0A1R1Y9B7_9FUNG</name>
<dbReference type="CDD" id="cd00167">
    <property type="entry name" value="SANT"/>
    <property type="match status" value="1"/>
</dbReference>
<dbReference type="Proteomes" id="UP000187429">
    <property type="component" value="Unassembled WGS sequence"/>
</dbReference>
<dbReference type="Pfam" id="PF11831">
    <property type="entry name" value="Myb_Cef"/>
    <property type="match status" value="1"/>
</dbReference>
<keyword evidence="7" id="KW-0539">Nucleus</keyword>
<evidence type="ECO:0000256" key="7">
    <source>
        <dbReference type="ARBA" id="ARBA00023242"/>
    </source>
</evidence>
<dbReference type="GO" id="GO:0005681">
    <property type="term" value="C:spliceosomal complex"/>
    <property type="evidence" value="ECO:0007669"/>
    <property type="project" value="UniProtKB-KW"/>
</dbReference>
<feature type="compositionally biased region" description="Polar residues" evidence="8">
    <location>
        <begin position="246"/>
        <end position="257"/>
    </location>
</feature>
<keyword evidence="5" id="KW-0238">DNA-binding</keyword>
<dbReference type="InterPro" id="IPR047240">
    <property type="entry name" value="SANT_CDC5L_II"/>
</dbReference>
<evidence type="ECO:0000256" key="1">
    <source>
        <dbReference type="ARBA" id="ARBA00010506"/>
    </source>
</evidence>
<evidence type="ECO:0000256" key="4">
    <source>
        <dbReference type="ARBA" id="ARBA00022737"/>
    </source>
</evidence>
<protein>
    <submittedName>
        <fullName evidence="11">Pre-mRNA-splicing factor CEF1</fullName>
    </submittedName>
</protein>
<feature type="region of interest" description="Disordered" evidence="8">
    <location>
        <begin position="110"/>
        <end position="166"/>
    </location>
</feature>